<keyword evidence="3 5" id="KW-0328">Glycosyltransferase</keyword>
<feature type="domain" description="Nucleoside phosphorylase" evidence="6">
    <location>
        <begin position="28"/>
        <end position="272"/>
    </location>
</feature>
<dbReference type="Gene3D" id="3.40.50.1580">
    <property type="entry name" value="Nucleoside phosphorylase domain"/>
    <property type="match status" value="1"/>
</dbReference>
<organism evidence="7 8">
    <name type="scientific">Gaopeijia maritima</name>
    <dbReference type="NCBI Taxonomy" id="3119007"/>
    <lineage>
        <taxon>Bacteria</taxon>
        <taxon>Pseudomonadati</taxon>
        <taxon>Gemmatimonadota</taxon>
        <taxon>Longimicrobiia</taxon>
        <taxon>Gaopeijiales</taxon>
        <taxon>Gaopeijiaceae</taxon>
        <taxon>Gaopeijia</taxon>
    </lineage>
</organism>
<gene>
    <name evidence="7" type="ORF">WI372_17805</name>
</gene>
<evidence type="ECO:0000313" key="8">
    <source>
        <dbReference type="Proteomes" id="UP001484239"/>
    </source>
</evidence>
<name>A0ABU9EDN5_9BACT</name>
<comment type="caution">
    <text evidence="7">The sequence shown here is derived from an EMBL/GenBank/DDBJ whole genome shotgun (WGS) entry which is preliminary data.</text>
</comment>
<dbReference type="Proteomes" id="UP001484239">
    <property type="component" value="Unassembled WGS sequence"/>
</dbReference>
<dbReference type="InterPro" id="IPR035994">
    <property type="entry name" value="Nucleoside_phosphorylase_sf"/>
</dbReference>
<dbReference type="GO" id="GO:0004731">
    <property type="term" value="F:purine-nucleoside phosphorylase activity"/>
    <property type="evidence" value="ECO:0007669"/>
    <property type="project" value="UniProtKB-EC"/>
</dbReference>
<dbReference type="EMBL" id="JBBHLI010000016">
    <property type="protein sequence ID" value="MEK9502856.1"/>
    <property type="molecule type" value="Genomic_DNA"/>
</dbReference>
<dbReference type="PIRSF" id="PIRSF000477">
    <property type="entry name" value="PurNPase"/>
    <property type="match status" value="1"/>
</dbReference>
<dbReference type="PANTHER" id="PTHR11904:SF9">
    <property type="entry name" value="PURINE NUCLEOSIDE PHOSPHORYLASE-RELATED"/>
    <property type="match status" value="1"/>
</dbReference>
<accession>A0ABU9EDN5</accession>
<dbReference type="SUPFAM" id="SSF53167">
    <property type="entry name" value="Purine and uridine phosphorylases"/>
    <property type="match status" value="1"/>
</dbReference>
<comment type="function">
    <text evidence="5">The purine nucleoside phosphorylases catalyze the phosphorolytic breakdown of the N-glycosidic bond in the beta-(deoxy)ribonucleoside molecules, with the formation of the corresponding free purine bases and pentose-1-phosphate.</text>
</comment>
<evidence type="ECO:0000256" key="4">
    <source>
        <dbReference type="ARBA" id="ARBA00022679"/>
    </source>
</evidence>
<evidence type="ECO:0000313" key="7">
    <source>
        <dbReference type="EMBL" id="MEK9502856.1"/>
    </source>
</evidence>
<sequence length="277" mass="28599">MSAGSSSPDPQAAARVLGERLDGVPEVMLVLGSGLGALADAVVDARVVPFDTLPGFPPPGVQGHAGRWVAGTLEGRSVLVQQGRYHLYEGHPPGVVALPVRTGRALGIGTLVVTNAAGGIRDDLGPGSIAVLDDHINLQGQNPLAGPVHAGDVRFPDMSEAYDRALIALADRSAEALNIELAHGVYAAVSGPSYETPAEVRMLGRMGADVVGMSTVPEVIAARASGMRCLGFSLVTNVAAGRSDQPLDHAEVVEVGRRAGATLERLLRAIVRDLPPE</sequence>
<dbReference type="NCBIfam" id="NF006054">
    <property type="entry name" value="PRK08202.1"/>
    <property type="match status" value="1"/>
</dbReference>
<evidence type="ECO:0000256" key="3">
    <source>
        <dbReference type="ARBA" id="ARBA00022676"/>
    </source>
</evidence>
<dbReference type="InterPro" id="IPR011268">
    <property type="entry name" value="Purine_phosphorylase"/>
</dbReference>
<evidence type="ECO:0000259" key="6">
    <source>
        <dbReference type="Pfam" id="PF01048"/>
    </source>
</evidence>
<comment type="pathway">
    <text evidence="1 5">Purine metabolism; purine nucleoside salvage.</text>
</comment>
<proteinExistence type="inferred from homology"/>
<dbReference type="RefSeq" id="WP_405281819.1">
    <property type="nucleotide sequence ID" value="NZ_JBBHLI010000016.1"/>
</dbReference>
<protein>
    <recommendedName>
        <fullName evidence="5">Purine nucleoside phosphorylase</fullName>
        <ecNumber evidence="5">2.4.2.1</ecNumber>
    </recommendedName>
    <alternativeName>
        <fullName evidence="5">Inosine-guanosine phosphorylase</fullName>
    </alternativeName>
</protein>
<keyword evidence="4 5" id="KW-0808">Transferase</keyword>
<reference evidence="7 8" key="1">
    <citation type="submission" date="2024-02" db="EMBL/GenBank/DDBJ databases">
        <title>A novel Gemmatimonadota bacterium.</title>
        <authorList>
            <person name="Du Z.-J."/>
            <person name="Ye Y.-Q."/>
        </authorList>
    </citation>
    <scope>NUCLEOTIDE SEQUENCE [LARGE SCALE GENOMIC DNA]</scope>
    <source>
        <strain evidence="7 8">DH-20</strain>
    </source>
</reference>
<dbReference type="NCBIfam" id="TIGR01697">
    <property type="entry name" value="PNPH-PUNA-XAPA"/>
    <property type="match status" value="1"/>
</dbReference>
<keyword evidence="8" id="KW-1185">Reference proteome</keyword>
<evidence type="ECO:0000256" key="5">
    <source>
        <dbReference type="PIRNR" id="PIRNR000477"/>
    </source>
</evidence>
<comment type="similarity">
    <text evidence="2 5">Belongs to the PNP/MTAP phosphorylase family.</text>
</comment>
<dbReference type="InterPro" id="IPR000845">
    <property type="entry name" value="Nucleoside_phosphorylase_d"/>
</dbReference>
<dbReference type="Pfam" id="PF01048">
    <property type="entry name" value="PNP_UDP_1"/>
    <property type="match status" value="1"/>
</dbReference>
<evidence type="ECO:0000256" key="2">
    <source>
        <dbReference type="ARBA" id="ARBA00006751"/>
    </source>
</evidence>
<dbReference type="EC" id="2.4.2.1" evidence="5"/>
<evidence type="ECO:0000256" key="1">
    <source>
        <dbReference type="ARBA" id="ARBA00005058"/>
    </source>
</evidence>
<dbReference type="PANTHER" id="PTHR11904">
    <property type="entry name" value="METHYLTHIOADENOSINE/PURINE NUCLEOSIDE PHOSPHORYLASE"/>
    <property type="match status" value="1"/>
</dbReference>
<dbReference type="CDD" id="cd09009">
    <property type="entry name" value="PNP-EcPNPII_like"/>
    <property type="match status" value="1"/>
</dbReference>